<name>A0A8H6K8G1_9PEZI</name>
<comment type="similarity">
    <text evidence="5">Belongs to the SAT4 family.</text>
</comment>
<organism evidence="9 10">
    <name type="scientific">Colletotrichum plurivorum</name>
    <dbReference type="NCBI Taxonomy" id="2175906"/>
    <lineage>
        <taxon>Eukaryota</taxon>
        <taxon>Fungi</taxon>
        <taxon>Dikarya</taxon>
        <taxon>Ascomycota</taxon>
        <taxon>Pezizomycotina</taxon>
        <taxon>Sordariomycetes</taxon>
        <taxon>Hypocreomycetidae</taxon>
        <taxon>Glomerellales</taxon>
        <taxon>Glomerellaceae</taxon>
        <taxon>Colletotrichum</taxon>
        <taxon>Colletotrichum orchidearum species complex</taxon>
    </lineage>
</organism>
<dbReference type="InterPro" id="IPR052337">
    <property type="entry name" value="SAT4-like"/>
</dbReference>
<comment type="subcellular location">
    <subcellularLocation>
        <location evidence="1">Membrane</location>
        <topology evidence="1">Multi-pass membrane protein</topology>
    </subcellularLocation>
</comment>
<feature type="transmembrane region" description="Helical" evidence="7">
    <location>
        <begin position="16"/>
        <end position="37"/>
    </location>
</feature>
<evidence type="ECO:0000256" key="7">
    <source>
        <dbReference type="SAM" id="Phobius"/>
    </source>
</evidence>
<feature type="transmembrane region" description="Helical" evidence="7">
    <location>
        <begin position="90"/>
        <end position="112"/>
    </location>
</feature>
<evidence type="ECO:0000313" key="9">
    <source>
        <dbReference type="EMBL" id="KAF6826675.1"/>
    </source>
</evidence>
<feature type="domain" description="Rhodopsin" evidence="8">
    <location>
        <begin position="33"/>
        <end position="267"/>
    </location>
</feature>
<reference evidence="9" key="1">
    <citation type="journal article" date="2020" name="Phytopathology">
        <title>Genome Sequence Resources of Colletotrichum truncatum, C. plurivorum, C. musicola, and C. sojae: Four Species Pathogenic to Soybean (Glycine max).</title>
        <authorList>
            <person name="Rogerio F."/>
            <person name="Boufleur T.R."/>
            <person name="Ciampi-Guillardi M."/>
            <person name="Sukno S.A."/>
            <person name="Thon M.R."/>
            <person name="Massola Junior N.S."/>
            <person name="Baroncelli R."/>
        </authorList>
    </citation>
    <scope>NUCLEOTIDE SEQUENCE</scope>
    <source>
        <strain evidence="9">LFN00145</strain>
    </source>
</reference>
<proteinExistence type="inferred from homology"/>
<evidence type="ECO:0000256" key="6">
    <source>
        <dbReference type="SAM" id="MobiDB-lite"/>
    </source>
</evidence>
<dbReference type="InterPro" id="IPR049326">
    <property type="entry name" value="Rhodopsin_dom_fungi"/>
</dbReference>
<dbReference type="AlphaFoldDB" id="A0A8H6K8G1"/>
<comment type="caution">
    <text evidence="9">The sequence shown here is derived from an EMBL/GenBank/DDBJ whole genome shotgun (WGS) entry which is preliminary data.</text>
</comment>
<evidence type="ECO:0000256" key="2">
    <source>
        <dbReference type="ARBA" id="ARBA00022692"/>
    </source>
</evidence>
<accession>A0A8H6K8G1</accession>
<gene>
    <name evidence="9" type="ORF">CPLU01_09530</name>
</gene>
<evidence type="ECO:0000313" key="10">
    <source>
        <dbReference type="Proteomes" id="UP000654918"/>
    </source>
</evidence>
<evidence type="ECO:0000256" key="3">
    <source>
        <dbReference type="ARBA" id="ARBA00022989"/>
    </source>
</evidence>
<dbReference type="Proteomes" id="UP000654918">
    <property type="component" value="Unassembled WGS sequence"/>
</dbReference>
<sequence>MWNVGGVPVVSRNYGLVFSSFFFTTLAFAVVCMRTYTRAALVKNLGADDVLMVVALFGTIAYLVTVIQQIKWGLGDAIGLAELQEFLRALYATVVCYNFTQLCVKFSILFQYRRIFRTEKAIKIILGLIIWLAIYAAFCLGTTIFTCWPVAKYWDDRIPGGCIERSVLNYAIAGFNILNDLIILFVPVPWLRSLQITFRAKLVLIGVFTCGAFAAIVAIVRLHSLYVHGSAPISQQPLVGVDIAVWSGLEINIAIICASVPALKALFIKIIPKLGTYKKYSKNPYGRSTNGNLPLQSFENRTGNLSTHGKEGNKMKIQVERSIELNSMPVEDDDSQKDLVTNGWAAGCYAQGQQGDDVETRARPEARNSHSPKASR</sequence>
<protein>
    <recommendedName>
        <fullName evidence="8">Rhodopsin domain-containing protein</fullName>
    </recommendedName>
</protein>
<feature type="compositionally biased region" description="Basic and acidic residues" evidence="6">
    <location>
        <begin position="358"/>
        <end position="368"/>
    </location>
</feature>
<dbReference type="PANTHER" id="PTHR33048">
    <property type="entry name" value="PTH11-LIKE INTEGRAL MEMBRANE PROTEIN (AFU_ORTHOLOGUE AFUA_5G11245)"/>
    <property type="match status" value="1"/>
</dbReference>
<feature type="transmembrane region" description="Helical" evidence="7">
    <location>
        <begin position="243"/>
        <end position="263"/>
    </location>
</feature>
<feature type="transmembrane region" description="Helical" evidence="7">
    <location>
        <begin position="124"/>
        <end position="151"/>
    </location>
</feature>
<dbReference type="GO" id="GO:0016020">
    <property type="term" value="C:membrane"/>
    <property type="evidence" value="ECO:0007669"/>
    <property type="project" value="UniProtKB-SubCell"/>
</dbReference>
<keyword evidence="10" id="KW-1185">Reference proteome</keyword>
<keyword evidence="4 7" id="KW-0472">Membrane</keyword>
<evidence type="ECO:0000256" key="1">
    <source>
        <dbReference type="ARBA" id="ARBA00004141"/>
    </source>
</evidence>
<evidence type="ECO:0000256" key="4">
    <source>
        <dbReference type="ARBA" id="ARBA00023136"/>
    </source>
</evidence>
<evidence type="ECO:0000256" key="5">
    <source>
        <dbReference type="ARBA" id="ARBA00038359"/>
    </source>
</evidence>
<dbReference type="Pfam" id="PF20684">
    <property type="entry name" value="Fung_rhodopsin"/>
    <property type="match status" value="1"/>
</dbReference>
<evidence type="ECO:0000259" key="8">
    <source>
        <dbReference type="Pfam" id="PF20684"/>
    </source>
</evidence>
<feature type="region of interest" description="Disordered" evidence="6">
    <location>
        <begin position="351"/>
        <end position="376"/>
    </location>
</feature>
<dbReference type="PANTHER" id="PTHR33048:SF123">
    <property type="entry name" value="INTEGRAL MEMBRANE PROTEIN"/>
    <property type="match status" value="1"/>
</dbReference>
<feature type="transmembrane region" description="Helical" evidence="7">
    <location>
        <begin position="171"/>
        <end position="190"/>
    </location>
</feature>
<keyword evidence="3 7" id="KW-1133">Transmembrane helix</keyword>
<feature type="transmembrane region" description="Helical" evidence="7">
    <location>
        <begin position="49"/>
        <end position="70"/>
    </location>
</feature>
<keyword evidence="2 7" id="KW-0812">Transmembrane</keyword>
<feature type="transmembrane region" description="Helical" evidence="7">
    <location>
        <begin position="202"/>
        <end position="223"/>
    </location>
</feature>
<dbReference type="EMBL" id="WIGO01000150">
    <property type="protein sequence ID" value="KAF6826675.1"/>
    <property type="molecule type" value="Genomic_DNA"/>
</dbReference>